<organism evidence="2 3">
    <name type="scientific">Haematococcus lacustris</name>
    <name type="common">Green alga</name>
    <name type="synonym">Haematococcus pluvialis</name>
    <dbReference type="NCBI Taxonomy" id="44745"/>
    <lineage>
        <taxon>Eukaryota</taxon>
        <taxon>Viridiplantae</taxon>
        <taxon>Chlorophyta</taxon>
        <taxon>core chlorophytes</taxon>
        <taxon>Chlorophyceae</taxon>
        <taxon>CS clade</taxon>
        <taxon>Chlamydomonadales</taxon>
        <taxon>Haematococcaceae</taxon>
        <taxon>Haematococcus</taxon>
    </lineage>
</organism>
<keyword evidence="1" id="KW-1133">Transmembrane helix</keyword>
<evidence type="ECO:0000313" key="3">
    <source>
        <dbReference type="Proteomes" id="UP000485058"/>
    </source>
</evidence>
<gene>
    <name evidence="2" type="ORF">HaLaN_14590</name>
</gene>
<evidence type="ECO:0000256" key="1">
    <source>
        <dbReference type="SAM" id="Phobius"/>
    </source>
</evidence>
<proteinExistence type="predicted"/>
<dbReference type="Proteomes" id="UP000485058">
    <property type="component" value="Unassembled WGS sequence"/>
</dbReference>
<dbReference type="EMBL" id="BLLF01001215">
    <property type="protein sequence ID" value="GFH17871.1"/>
    <property type="molecule type" value="Genomic_DNA"/>
</dbReference>
<comment type="caution">
    <text evidence="2">The sequence shown here is derived from an EMBL/GenBank/DDBJ whole genome shotgun (WGS) entry which is preliminary data.</text>
</comment>
<name>A0A699Z6X0_HAELA</name>
<feature type="transmembrane region" description="Helical" evidence="1">
    <location>
        <begin position="6"/>
        <end position="26"/>
    </location>
</feature>
<sequence length="104" mass="10905">MQQQYLVRGALGAAALLTIAVTFVVMKRPNPGLHGTFVVQRLPEGVAAGSTAGRPLPSQGREEMRGWHQRWAESGGCNHISPPKLPGWPAVMAAATAGPSPLPS</sequence>
<keyword evidence="3" id="KW-1185">Reference proteome</keyword>
<protein>
    <submittedName>
        <fullName evidence="2">Uncharacterized protein</fullName>
    </submittedName>
</protein>
<dbReference type="AlphaFoldDB" id="A0A699Z6X0"/>
<reference evidence="2 3" key="1">
    <citation type="submission" date="2020-02" db="EMBL/GenBank/DDBJ databases">
        <title>Draft genome sequence of Haematococcus lacustris strain NIES-144.</title>
        <authorList>
            <person name="Morimoto D."/>
            <person name="Nakagawa S."/>
            <person name="Yoshida T."/>
            <person name="Sawayama S."/>
        </authorList>
    </citation>
    <scope>NUCLEOTIDE SEQUENCE [LARGE SCALE GENOMIC DNA]</scope>
    <source>
        <strain evidence="2 3">NIES-144</strain>
    </source>
</reference>
<keyword evidence="1" id="KW-0812">Transmembrane</keyword>
<accession>A0A699Z6X0</accession>
<evidence type="ECO:0000313" key="2">
    <source>
        <dbReference type="EMBL" id="GFH17871.1"/>
    </source>
</evidence>
<keyword evidence="1" id="KW-0472">Membrane</keyword>